<feature type="domain" description="Ig-like" evidence="5">
    <location>
        <begin position="397"/>
        <end position="497"/>
    </location>
</feature>
<evidence type="ECO:0000259" key="5">
    <source>
        <dbReference type="PROSITE" id="PS50835"/>
    </source>
</evidence>
<feature type="domain" description="Ig-like" evidence="5">
    <location>
        <begin position="193"/>
        <end position="294"/>
    </location>
</feature>
<sequence>MEGEQTSLSCPIDMLREPLSAIWFHVSGIASDSSTALIGAKQKEPKKVYALAAPVSTQRVLAASVSLVDGSHWKQPRWKHRAFFSLLSDPPALRLNRLERTDTGSYVCNVTYRDDNATTGAVTVTEAHFALFVAADHKVTLTWRRDGEPLDSPLGTVSTHGGQRMAVLTLGPLRREHLLSNISCLATSDVTMPVESWVLMDMYPGNSHLAPDFYAPRSFECAVTGSRPHANVTWFLDGRPLDKHLSVTGVDANATTSVLLLPALKHAGKLLECRATNDRLQRGRGILSRYLPVNLSDKPEVNLKLGAGLNASHITEGTDVYLECSVLAASKVSEVTWRHQGHDLAPAPAEGMLMTSRYLVIRRITPNHAGSYTCSINKAEGDYIESAPFQLRVQYSPRCDQETEQAIEVERNATVNVTCDVRANPNHGLRYFWLIENASEVADRAKEEPQKFERKDVPRPQVTDSNRLEIIANASLFNAVLSCWAENSVAVQRRRCSFKFLARGEASSSGITCVIGNYTATSFSLVCSTPIGEGNDSTSRQHRRVSVEVLDSEKRNRSERSYWSDDWSAPMFVTGLRPSTDYLVVVRIPPKAIFRTYVRTLSPAQTLKEREDAKTTTQHVQRTLGIVLVSGALLVVSVAFVGVCFVHVYKKRRKRPLPAIRHDSASIKPGSSDSMYIRDEASYVATAEQC</sequence>
<dbReference type="InterPro" id="IPR007110">
    <property type="entry name" value="Ig-like_dom"/>
</dbReference>
<comment type="subcellular location">
    <subcellularLocation>
        <location evidence="1">Membrane</location>
        <topology evidence="1">Single-pass membrane protein</topology>
    </subcellularLocation>
</comment>
<dbReference type="InterPro" id="IPR003598">
    <property type="entry name" value="Ig_sub2"/>
</dbReference>
<evidence type="ECO:0000256" key="1">
    <source>
        <dbReference type="ARBA" id="ARBA00004167"/>
    </source>
</evidence>
<dbReference type="InterPro" id="IPR003599">
    <property type="entry name" value="Ig_sub"/>
</dbReference>
<dbReference type="Pfam" id="PF13927">
    <property type="entry name" value="Ig_3"/>
    <property type="match status" value="1"/>
</dbReference>
<keyword evidence="4" id="KW-1133">Transmembrane helix</keyword>
<dbReference type="Proteomes" id="UP000821837">
    <property type="component" value="Chromosome 10"/>
</dbReference>
<dbReference type="PANTHER" id="PTHR23278:SF19">
    <property type="entry name" value="OBSCURIN"/>
    <property type="match status" value="1"/>
</dbReference>
<name>A0A9D4QEL6_RHISA</name>
<dbReference type="EMBL" id="JABSTV010001246">
    <property type="protein sequence ID" value="KAH7975293.1"/>
    <property type="molecule type" value="Genomic_DNA"/>
</dbReference>
<dbReference type="InterPro" id="IPR013162">
    <property type="entry name" value="CD80_C2-set"/>
</dbReference>
<evidence type="ECO:0000256" key="4">
    <source>
        <dbReference type="SAM" id="Phobius"/>
    </source>
</evidence>
<dbReference type="SUPFAM" id="SSF48726">
    <property type="entry name" value="Immunoglobulin"/>
    <property type="match status" value="2"/>
</dbReference>
<evidence type="ECO:0000313" key="7">
    <source>
        <dbReference type="Proteomes" id="UP000821837"/>
    </source>
</evidence>
<feature type="domain" description="Ig-like" evidence="5">
    <location>
        <begin position="1"/>
        <end position="125"/>
    </location>
</feature>
<dbReference type="PROSITE" id="PS50835">
    <property type="entry name" value="IG_LIKE"/>
    <property type="match status" value="4"/>
</dbReference>
<dbReference type="SMART" id="SM00409">
    <property type="entry name" value="IG"/>
    <property type="match status" value="3"/>
</dbReference>
<reference evidence="6" key="1">
    <citation type="journal article" date="2020" name="Cell">
        <title>Large-Scale Comparative Analyses of Tick Genomes Elucidate Their Genetic Diversity and Vector Capacities.</title>
        <authorList>
            <consortium name="Tick Genome and Microbiome Consortium (TIGMIC)"/>
            <person name="Jia N."/>
            <person name="Wang J."/>
            <person name="Shi W."/>
            <person name="Du L."/>
            <person name="Sun Y."/>
            <person name="Zhan W."/>
            <person name="Jiang J.F."/>
            <person name="Wang Q."/>
            <person name="Zhang B."/>
            <person name="Ji P."/>
            <person name="Bell-Sakyi L."/>
            <person name="Cui X.M."/>
            <person name="Yuan T.T."/>
            <person name="Jiang B.G."/>
            <person name="Yang W.F."/>
            <person name="Lam T.T."/>
            <person name="Chang Q.C."/>
            <person name="Ding S.J."/>
            <person name="Wang X.J."/>
            <person name="Zhu J.G."/>
            <person name="Ruan X.D."/>
            <person name="Zhao L."/>
            <person name="Wei J.T."/>
            <person name="Ye R.Z."/>
            <person name="Que T.C."/>
            <person name="Du C.H."/>
            <person name="Zhou Y.H."/>
            <person name="Cheng J.X."/>
            <person name="Dai P.F."/>
            <person name="Guo W.B."/>
            <person name="Han X.H."/>
            <person name="Huang E.J."/>
            <person name="Li L.F."/>
            <person name="Wei W."/>
            <person name="Gao Y.C."/>
            <person name="Liu J.Z."/>
            <person name="Shao H.Z."/>
            <person name="Wang X."/>
            <person name="Wang C.C."/>
            <person name="Yang T.C."/>
            <person name="Huo Q.B."/>
            <person name="Li W."/>
            <person name="Chen H.Y."/>
            <person name="Chen S.E."/>
            <person name="Zhou L.G."/>
            <person name="Ni X.B."/>
            <person name="Tian J.H."/>
            <person name="Sheng Y."/>
            <person name="Liu T."/>
            <person name="Pan Y.S."/>
            <person name="Xia L.Y."/>
            <person name="Li J."/>
            <person name="Zhao F."/>
            <person name="Cao W.C."/>
        </authorList>
    </citation>
    <scope>NUCLEOTIDE SEQUENCE</scope>
    <source>
        <strain evidence="6">Rsan-2018</strain>
    </source>
</reference>
<dbReference type="AlphaFoldDB" id="A0A9D4QEL6"/>
<evidence type="ECO:0000256" key="3">
    <source>
        <dbReference type="ARBA" id="ARBA00023157"/>
    </source>
</evidence>
<dbReference type="Pfam" id="PF08205">
    <property type="entry name" value="C2-set_2"/>
    <property type="match status" value="1"/>
</dbReference>
<protein>
    <recommendedName>
        <fullName evidence="5">Ig-like domain-containing protein</fullName>
    </recommendedName>
</protein>
<dbReference type="SMART" id="SM00408">
    <property type="entry name" value="IGc2"/>
    <property type="match status" value="1"/>
</dbReference>
<dbReference type="PANTHER" id="PTHR23278">
    <property type="entry name" value="SIDESTEP PROTEIN"/>
    <property type="match status" value="1"/>
</dbReference>
<dbReference type="VEuPathDB" id="VectorBase:RSAN_045702"/>
<dbReference type="Gene3D" id="2.60.40.10">
    <property type="entry name" value="Immunoglobulins"/>
    <property type="match status" value="3"/>
</dbReference>
<dbReference type="InterPro" id="IPR036179">
    <property type="entry name" value="Ig-like_dom_sf"/>
</dbReference>
<evidence type="ECO:0000313" key="6">
    <source>
        <dbReference type="EMBL" id="KAH7975293.1"/>
    </source>
</evidence>
<keyword evidence="2 4" id="KW-0472">Membrane</keyword>
<proteinExistence type="predicted"/>
<feature type="domain" description="Ig-like" evidence="5">
    <location>
        <begin position="299"/>
        <end position="390"/>
    </location>
</feature>
<dbReference type="InterPro" id="IPR013783">
    <property type="entry name" value="Ig-like_fold"/>
</dbReference>
<gene>
    <name evidence="6" type="ORF">HPB52_000008</name>
</gene>
<keyword evidence="7" id="KW-1185">Reference proteome</keyword>
<keyword evidence="3" id="KW-1015">Disulfide bond</keyword>
<dbReference type="GO" id="GO:0016020">
    <property type="term" value="C:membrane"/>
    <property type="evidence" value="ECO:0007669"/>
    <property type="project" value="UniProtKB-SubCell"/>
</dbReference>
<reference evidence="6" key="2">
    <citation type="submission" date="2021-09" db="EMBL/GenBank/DDBJ databases">
        <authorList>
            <person name="Jia N."/>
            <person name="Wang J."/>
            <person name="Shi W."/>
            <person name="Du L."/>
            <person name="Sun Y."/>
            <person name="Zhan W."/>
            <person name="Jiang J."/>
            <person name="Wang Q."/>
            <person name="Zhang B."/>
            <person name="Ji P."/>
            <person name="Sakyi L.B."/>
            <person name="Cui X."/>
            <person name="Yuan T."/>
            <person name="Jiang B."/>
            <person name="Yang W."/>
            <person name="Lam T.T.-Y."/>
            <person name="Chang Q."/>
            <person name="Ding S."/>
            <person name="Wang X."/>
            <person name="Zhu J."/>
            <person name="Ruan X."/>
            <person name="Zhao L."/>
            <person name="Wei J."/>
            <person name="Que T."/>
            <person name="Du C."/>
            <person name="Cheng J."/>
            <person name="Dai P."/>
            <person name="Han X."/>
            <person name="Huang E."/>
            <person name="Gao Y."/>
            <person name="Liu J."/>
            <person name="Shao H."/>
            <person name="Ye R."/>
            <person name="Li L."/>
            <person name="Wei W."/>
            <person name="Wang X."/>
            <person name="Wang C."/>
            <person name="Huo Q."/>
            <person name="Li W."/>
            <person name="Guo W."/>
            <person name="Chen H."/>
            <person name="Chen S."/>
            <person name="Zhou L."/>
            <person name="Zhou L."/>
            <person name="Ni X."/>
            <person name="Tian J."/>
            <person name="Zhou Y."/>
            <person name="Sheng Y."/>
            <person name="Liu T."/>
            <person name="Pan Y."/>
            <person name="Xia L."/>
            <person name="Li J."/>
            <person name="Zhao F."/>
            <person name="Cao W."/>
        </authorList>
    </citation>
    <scope>NUCLEOTIDE SEQUENCE</scope>
    <source>
        <strain evidence="6">Rsan-2018</strain>
        <tissue evidence="6">Larvae</tissue>
    </source>
</reference>
<evidence type="ECO:0000256" key="2">
    <source>
        <dbReference type="ARBA" id="ARBA00023136"/>
    </source>
</evidence>
<organism evidence="6 7">
    <name type="scientific">Rhipicephalus sanguineus</name>
    <name type="common">Brown dog tick</name>
    <name type="synonym">Ixodes sanguineus</name>
    <dbReference type="NCBI Taxonomy" id="34632"/>
    <lineage>
        <taxon>Eukaryota</taxon>
        <taxon>Metazoa</taxon>
        <taxon>Ecdysozoa</taxon>
        <taxon>Arthropoda</taxon>
        <taxon>Chelicerata</taxon>
        <taxon>Arachnida</taxon>
        <taxon>Acari</taxon>
        <taxon>Parasitiformes</taxon>
        <taxon>Ixodida</taxon>
        <taxon>Ixodoidea</taxon>
        <taxon>Ixodidae</taxon>
        <taxon>Rhipicephalinae</taxon>
        <taxon>Rhipicephalus</taxon>
        <taxon>Rhipicephalus</taxon>
    </lineage>
</organism>
<feature type="transmembrane region" description="Helical" evidence="4">
    <location>
        <begin position="624"/>
        <end position="649"/>
    </location>
</feature>
<keyword evidence="4" id="KW-0812">Transmembrane</keyword>
<comment type="caution">
    <text evidence="6">The sequence shown here is derived from an EMBL/GenBank/DDBJ whole genome shotgun (WGS) entry which is preliminary data.</text>
</comment>
<accession>A0A9D4QEL6</accession>